<evidence type="ECO:0000256" key="9">
    <source>
        <dbReference type="ARBA" id="ARBA00022755"/>
    </source>
</evidence>
<dbReference type="Pfam" id="PF00586">
    <property type="entry name" value="AIRS"/>
    <property type="match status" value="1"/>
</dbReference>
<dbReference type="GO" id="GO:0046084">
    <property type="term" value="P:adenine biosynthetic process"/>
    <property type="evidence" value="ECO:0007669"/>
    <property type="project" value="TreeGrafter"/>
</dbReference>
<evidence type="ECO:0000256" key="7">
    <source>
        <dbReference type="ARBA" id="ARBA00022598"/>
    </source>
</evidence>
<evidence type="ECO:0000256" key="6">
    <source>
        <dbReference type="ARBA" id="ARBA00022490"/>
    </source>
</evidence>
<evidence type="ECO:0000256" key="14">
    <source>
        <dbReference type="ARBA" id="ARBA00049057"/>
    </source>
</evidence>
<dbReference type="InterPro" id="IPR004733">
    <property type="entry name" value="PurM_cligase"/>
</dbReference>
<dbReference type="InterPro" id="IPR036921">
    <property type="entry name" value="PurM-like_N_sf"/>
</dbReference>
<dbReference type="GO" id="GO:0004637">
    <property type="term" value="F:phosphoribosylamine-glycine ligase activity"/>
    <property type="evidence" value="ECO:0007669"/>
    <property type="project" value="TreeGrafter"/>
</dbReference>
<evidence type="ECO:0000256" key="10">
    <source>
        <dbReference type="ARBA" id="ARBA00022840"/>
    </source>
</evidence>
<evidence type="ECO:0000256" key="4">
    <source>
        <dbReference type="ARBA" id="ARBA00013047"/>
    </source>
</evidence>
<keyword evidence="9 15" id="KW-0658">Purine biosynthesis</keyword>
<comment type="similarity">
    <text evidence="3 15">Belongs to the AIR synthase family.</text>
</comment>
<feature type="domain" description="PurM-like C-terminal" evidence="17">
    <location>
        <begin position="173"/>
        <end position="339"/>
    </location>
</feature>
<comment type="catalytic activity">
    <reaction evidence="14 15">
        <text>2-formamido-N(1)-(5-O-phospho-beta-D-ribosyl)acetamidine + ATP = 5-amino-1-(5-phospho-beta-D-ribosyl)imidazole + ADP + phosphate + H(+)</text>
        <dbReference type="Rhea" id="RHEA:23032"/>
        <dbReference type="ChEBI" id="CHEBI:15378"/>
        <dbReference type="ChEBI" id="CHEBI:30616"/>
        <dbReference type="ChEBI" id="CHEBI:43474"/>
        <dbReference type="ChEBI" id="CHEBI:137981"/>
        <dbReference type="ChEBI" id="CHEBI:147287"/>
        <dbReference type="ChEBI" id="CHEBI:456216"/>
        <dbReference type="EC" id="6.3.3.1"/>
    </reaction>
</comment>
<dbReference type="Gene3D" id="3.30.1330.10">
    <property type="entry name" value="PurM-like, N-terminal domain"/>
    <property type="match status" value="1"/>
</dbReference>
<dbReference type="InterPro" id="IPR010918">
    <property type="entry name" value="PurM-like_C_dom"/>
</dbReference>
<reference evidence="18" key="1">
    <citation type="submission" date="2017-02" db="EMBL/GenBank/DDBJ databases">
        <title>Delving into the versatile metabolic prowess of the omnipresent phylum Bacteroidetes.</title>
        <authorList>
            <person name="Nobu M.K."/>
            <person name="Mei R."/>
            <person name="Narihiro T."/>
            <person name="Kuroda K."/>
            <person name="Liu W.-T."/>
        </authorList>
    </citation>
    <scope>NUCLEOTIDE SEQUENCE</scope>
    <source>
        <strain evidence="18">ADurb.Bin131</strain>
    </source>
</reference>
<comment type="caution">
    <text evidence="18">The sequence shown here is derived from an EMBL/GenBank/DDBJ whole genome shotgun (WGS) entry which is preliminary data.</text>
</comment>
<dbReference type="FunFam" id="3.90.650.10:FF:000011">
    <property type="entry name" value="Phosphoribosylformylglycinamidine cyclo-ligase"/>
    <property type="match status" value="1"/>
</dbReference>
<evidence type="ECO:0000256" key="1">
    <source>
        <dbReference type="ARBA" id="ARBA00004496"/>
    </source>
</evidence>
<keyword evidence="7 15" id="KW-0436">Ligase</keyword>
<organism evidence="18">
    <name type="scientific">candidate division TA06 bacterium ADurb.Bin131</name>
    <dbReference type="NCBI Taxonomy" id="1852827"/>
    <lineage>
        <taxon>Bacteria</taxon>
        <taxon>Bacteria division TA06</taxon>
    </lineage>
</organism>
<evidence type="ECO:0000259" key="16">
    <source>
        <dbReference type="Pfam" id="PF00586"/>
    </source>
</evidence>
<dbReference type="EC" id="6.3.3.1" evidence="4 15"/>
<dbReference type="Gene3D" id="3.90.650.10">
    <property type="entry name" value="PurM-like C-terminal domain"/>
    <property type="match status" value="1"/>
</dbReference>
<comment type="subcellular location">
    <subcellularLocation>
        <location evidence="1 15">Cytoplasm</location>
    </subcellularLocation>
</comment>
<evidence type="ECO:0000256" key="3">
    <source>
        <dbReference type="ARBA" id="ARBA00010280"/>
    </source>
</evidence>
<gene>
    <name evidence="15 18" type="primary">purM</name>
    <name evidence="18" type="ORF">BWX89_00431</name>
</gene>
<dbReference type="UniPathway" id="UPA00074">
    <property type="reaction ID" value="UER00129"/>
</dbReference>
<comment type="pathway">
    <text evidence="2 15">Purine metabolism; IMP biosynthesis via de novo pathway; 5-amino-1-(5-phospho-D-ribosyl)imidazole from N(2)-formyl-N(1)-(5-phospho-D-ribosyl)glycinamide: step 2/2.</text>
</comment>
<dbReference type="CDD" id="cd02196">
    <property type="entry name" value="PurM"/>
    <property type="match status" value="1"/>
</dbReference>
<dbReference type="GO" id="GO:0005829">
    <property type="term" value="C:cytosol"/>
    <property type="evidence" value="ECO:0007669"/>
    <property type="project" value="TreeGrafter"/>
</dbReference>
<evidence type="ECO:0000256" key="8">
    <source>
        <dbReference type="ARBA" id="ARBA00022741"/>
    </source>
</evidence>
<dbReference type="EMBL" id="MWDQ01000034">
    <property type="protein sequence ID" value="OQB74667.1"/>
    <property type="molecule type" value="Genomic_DNA"/>
</dbReference>
<dbReference type="NCBIfam" id="TIGR00878">
    <property type="entry name" value="purM"/>
    <property type="match status" value="1"/>
</dbReference>
<evidence type="ECO:0000259" key="17">
    <source>
        <dbReference type="Pfam" id="PF02769"/>
    </source>
</evidence>
<proteinExistence type="inferred from homology"/>
<keyword evidence="10 15" id="KW-0067">ATP-binding</keyword>
<feature type="domain" description="PurM-like N-terminal" evidence="16">
    <location>
        <begin position="56"/>
        <end position="160"/>
    </location>
</feature>
<accession>A0A1V6CCQ8</accession>
<dbReference type="HAMAP" id="MF_00741">
    <property type="entry name" value="AIRS"/>
    <property type="match status" value="1"/>
</dbReference>
<dbReference type="FunFam" id="3.30.1330.10:FF:000001">
    <property type="entry name" value="Phosphoribosylformylglycinamidine cyclo-ligase"/>
    <property type="match status" value="1"/>
</dbReference>
<evidence type="ECO:0000256" key="15">
    <source>
        <dbReference type="HAMAP-Rule" id="MF_00741"/>
    </source>
</evidence>
<evidence type="ECO:0000256" key="5">
    <source>
        <dbReference type="ARBA" id="ARBA00020367"/>
    </source>
</evidence>
<keyword evidence="6 15" id="KW-0963">Cytoplasm</keyword>
<evidence type="ECO:0000313" key="18">
    <source>
        <dbReference type="EMBL" id="OQB74667.1"/>
    </source>
</evidence>
<evidence type="ECO:0000256" key="13">
    <source>
        <dbReference type="ARBA" id="ARBA00033093"/>
    </source>
</evidence>
<dbReference type="GO" id="GO:0006189">
    <property type="term" value="P:'de novo' IMP biosynthetic process"/>
    <property type="evidence" value="ECO:0007669"/>
    <property type="project" value="UniProtKB-UniRule"/>
</dbReference>
<name>A0A1V6CCQ8_UNCT6</name>
<protein>
    <recommendedName>
        <fullName evidence="5 15">Phosphoribosylformylglycinamidine cyclo-ligase</fullName>
        <ecNumber evidence="4 15">6.3.3.1</ecNumber>
    </recommendedName>
    <alternativeName>
        <fullName evidence="12 15">AIR synthase</fullName>
    </alternativeName>
    <alternativeName>
        <fullName evidence="13 15">AIRS</fullName>
    </alternativeName>
    <alternativeName>
        <fullName evidence="11 15">Phosphoribosyl-aminoimidazole synthetase</fullName>
    </alternativeName>
</protein>
<dbReference type="Proteomes" id="UP000485562">
    <property type="component" value="Unassembled WGS sequence"/>
</dbReference>
<dbReference type="Pfam" id="PF02769">
    <property type="entry name" value="AIRS_C"/>
    <property type="match status" value="1"/>
</dbReference>
<dbReference type="PANTHER" id="PTHR10520">
    <property type="entry name" value="TRIFUNCTIONAL PURINE BIOSYNTHETIC PROTEIN ADENOSINE-3-RELATED"/>
    <property type="match status" value="1"/>
</dbReference>
<dbReference type="PANTHER" id="PTHR10520:SF12">
    <property type="entry name" value="TRIFUNCTIONAL PURINE BIOSYNTHETIC PROTEIN ADENOSINE-3"/>
    <property type="match status" value="1"/>
</dbReference>
<evidence type="ECO:0000256" key="11">
    <source>
        <dbReference type="ARBA" id="ARBA00031908"/>
    </source>
</evidence>
<dbReference type="GO" id="GO:0005524">
    <property type="term" value="F:ATP binding"/>
    <property type="evidence" value="ECO:0007669"/>
    <property type="project" value="UniProtKB-KW"/>
</dbReference>
<evidence type="ECO:0000256" key="12">
    <source>
        <dbReference type="ARBA" id="ARBA00032931"/>
    </source>
</evidence>
<dbReference type="InterPro" id="IPR016188">
    <property type="entry name" value="PurM-like_N"/>
</dbReference>
<dbReference type="SUPFAM" id="SSF55326">
    <property type="entry name" value="PurM N-terminal domain-like"/>
    <property type="match status" value="1"/>
</dbReference>
<dbReference type="InterPro" id="IPR036676">
    <property type="entry name" value="PurM-like_C_sf"/>
</dbReference>
<dbReference type="GO" id="GO:0004641">
    <property type="term" value="F:phosphoribosylformylglycinamidine cyclo-ligase activity"/>
    <property type="evidence" value="ECO:0007669"/>
    <property type="project" value="UniProtKB-UniRule"/>
</dbReference>
<keyword evidence="8 15" id="KW-0547">Nucleotide-binding</keyword>
<dbReference type="AlphaFoldDB" id="A0A1V6CCQ8"/>
<evidence type="ECO:0000256" key="2">
    <source>
        <dbReference type="ARBA" id="ARBA00004686"/>
    </source>
</evidence>
<dbReference type="SUPFAM" id="SSF56042">
    <property type="entry name" value="PurM C-terminal domain-like"/>
    <property type="match status" value="1"/>
</dbReference>
<sequence>MISYKSAGVNDEKAETLVDIINQQIRKTSFYKKLYGGIGFFGGFMPVPNGYKKPFFVSSCDGVGTKILVAKEIEKYDTIGIDLVAMNCNDIAVCGAKALFFLDYLAVGKLKIEREKKIIEGIVKGCEIAHCALIGGETAQMPGLYSDDEFDLAGFCVGIVEKKEILGPSRVNEDDILLGIYSNGIHSNGFSLARKVLFGGGRIKGALLRYHESLGRSLGEELLRPTYIYSTMLSELCEKKLIHAAAHITGGGIPGNLVRILPENFDAEIDPNTWNIPKIFQLIQEKGRIKTKEMFNVFNMGIGLILACSENSVADIKAYSQKHGFRVVKIGNICKGKGKVKILKRK</sequence>